<dbReference type="Pfam" id="PF06386">
    <property type="entry name" value="GvpL_GvpF"/>
    <property type="match status" value="1"/>
</dbReference>
<evidence type="ECO:0000256" key="2">
    <source>
        <dbReference type="ARBA" id="ARBA00035108"/>
    </source>
</evidence>
<accession>A0ABN3EWZ3</accession>
<keyword evidence="1" id="KW-0304">Gas vesicle</keyword>
<evidence type="ECO:0000313" key="4">
    <source>
        <dbReference type="EMBL" id="GAA2275579.1"/>
    </source>
</evidence>
<dbReference type="InterPro" id="IPR009430">
    <property type="entry name" value="GvpL/GvpF"/>
</dbReference>
<dbReference type="EMBL" id="BAAATR010000052">
    <property type="protein sequence ID" value="GAA2275579.1"/>
    <property type="molecule type" value="Genomic_DNA"/>
</dbReference>
<organism evidence="4 5">
    <name type="scientific">Kitasatospora cystarginea</name>
    <dbReference type="NCBI Taxonomy" id="58350"/>
    <lineage>
        <taxon>Bacteria</taxon>
        <taxon>Bacillati</taxon>
        <taxon>Actinomycetota</taxon>
        <taxon>Actinomycetes</taxon>
        <taxon>Kitasatosporales</taxon>
        <taxon>Streptomycetaceae</taxon>
        <taxon>Kitasatospora</taxon>
    </lineage>
</organism>
<protein>
    <submittedName>
        <fullName evidence="4">GvpL/GvpF family gas vesicle protein</fullName>
    </submittedName>
</protein>
<comment type="caution">
    <text evidence="4">The sequence shown here is derived from an EMBL/GenBank/DDBJ whole genome shotgun (WGS) entry which is preliminary data.</text>
</comment>
<sequence>MTAGSLAYTYAVARNADALRQTVEGLIGVGGAPVHLVHTTQGGDVVAAVSHVPEEDFDEAALSRHLEDLEWLEALARAHHRVIEAIAACTTVLPLRLATVYLDDNRVRTVLDDRRDVFLGRLRRLAGHVEWGVKLYVDAPPIAPTPSPDLSPGRAYLRRRRAEQDSRQDAFRAAERAAERIEAVARVYAVDRVRHRLQEGELAVGPGVNVSNDAYLVPLDQADPFRADILRSTDSLAGVRVDITGPWAPYSFATLQEEGAP</sequence>
<keyword evidence="5" id="KW-1185">Reference proteome</keyword>
<proteinExistence type="inferred from homology"/>
<dbReference type="PANTHER" id="PTHR36852:SF1">
    <property type="entry name" value="PROTEIN GVPL 2"/>
    <property type="match status" value="1"/>
</dbReference>
<gene>
    <name evidence="4" type="ORF">GCM10010430_71860</name>
</gene>
<dbReference type="Proteomes" id="UP001500305">
    <property type="component" value="Unassembled WGS sequence"/>
</dbReference>
<comment type="subcellular location">
    <subcellularLocation>
        <location evidence="2">Gas vesicle</location>
    </subcellularLocation>
</comment>
<evidence type="ECO:0000256" key="1">
    <source>
        <dbReference type="ARBA" id="ARBA00022987"/>
    </source>
</evidence>
<name>A0ABN3EWZ3_9ACTN</name>
<reference evidence="4 5" key="1">
    <citation type="journal article" date="2019" name="Int. J. Syst. Evol. Microbiol.">
        <title>The Global Catalogue of Microorganisms (GCM) 10K type strain sequencing project: providing services to taxonomists for standard genome sequencing and annotation.</title>
        <authorList>
            <consortium name="The Broad Institute Genomics Platform"/>
            <consortium name="The Broad Institute Genome Sequencing Center for Infectious Disease"/>
            <person name="Wu L."/>
            <person name="Ma J."/>
        </authorList>
    </citation>
    <scope>NUCLEOTIDE SEQUENCE [LARGE SCALE GENOMIC DNA]</scope>
    <source>
        <strain evidence="4 5">JCM 7356</strain>
    </source>
</reference>
<evidence type="ECO:0000256" key="3">
    <source>
        <dbReference type="ARBA" id="ARBA00035643"/>
    </source>
</evidence>
<dbReference type="PANTHER" id="PTHR36852">
    <property type="entry name" value="PROTEIN GVPL 2"/>
    <property type="match status" value="1"/>
</dbReference>
<dbReference type="RefSeq" id="WP_344640773.1">
    <property type="nucleotide sequence ID" value="NZ_BAAATR010000052.1"/>
</dbReference>
<comment type="similarity">
    <text evidence="3">Belongs to the gas vesicle GvpF/GvpL family.</text>
</comment>
<evidence type="ECO:0000313" key="5">
    <source>
        <dbReference type="Proteomes" id="UP001500305"/>
    </source>
</evidence>